<dbReference type="GO" id="GO:0051537">
    <property type="term" value="F:2 iron, 2 sulfur cluster binding"/>
    <property type="evidence" value="ECO:0007669"/>
    <property type="project" value="UniProtKB-KW"/>
</dbReference>
<keyword evidence="7" id="KW-0408">Iron</keyword>
<dbReference type="OrthoDB" id="9800167at2"/>
<keyword evidence="12" id="KW-1185">Reference proteome</keyword>
<keyword evidence="5" id="KW-1133">Transmembrane helix</keyword>
<dbReference type="InterPro" id="IPR050584">
    <property type="entry name" value="Cholesterol_7-desaturase"/>
</dbReference>
<dbReference type="GO" id="GO:0046872">
    <property type="term" value="F:metal ion binding"/>
    <property type="evidence" value="ECO:0007669"/>
    <property type="project" value="UniProtKB-KW"/>
</dbReference>
<keyword evidence="8" id="KW-0411">Iron-sulfur</keyword>
<dbReference type="InterPro" id="IPR017941">
    <property type="entry name" value="Rieske_2Fe-2S"/>
</dbReference>
<evidence type="ECO:0000256" key="5">
    <source>
        <dbReference type="ARBA" id="ARBA00022989"/>
    </source>
</evidence>
<dbReference type="AlphaFoldDB" id="A0A3S2Y1L6"/>
<evidence type="ECO:0000256" key="8">
    <source>
        <dbReference type="ARBA" id="ARBA00023014"/>
    </source>
</evidence>
<keyword evidence="6" id="KW-0560">Oxidoreductase</keyword>
<evidence type="ECO:0000313" key="12">
    <source>
        <dbReference type="Proteomes" id="UP000287447"/>
    </source>
</evidence>
<evidence type="ECO:0000259" key="10">
    <source>
        <dbReference type="PROSITE" id="PS51296"/>
    </source>
</evidence>
<dbReference type="PANTHER" id="PTHR21266">
    <property type="entry name" value="IRON-SULFUR DOMAIN CONTAINING PROTEIN"/>
    <property type="match status" value="1"/>
</dbReference>
<dbReference type="GO" id="GO:0016491">
    <property type="term" value="F:oxidoreductase activity"/>
    <property type="evidence" value="ECO:0007669"/>
    <property type="project" value="UniProtKB-KW"/>
</dbReference>
<name>A0A3S2Y1L6_9PROT</name>
<evidence type="ECO:0000256" key="1">
    <source>
        <dbReference type="ARBA" id="ARBA00004370"/>
    </source>
</evidence>
<gene>
    <name evidence="11" type="ORF">EOI86_20050</name>
</gene>
<dbReference type="Pfam" id="PF00355">
    <property type="entry name" value="Rieske"/>
    <property type="match status" value="1"/>
</dbReference>
<accession>A0A3S2Y1L6</accession>
<protein>
    <submittedName>
        <fullName evidence="11">Rieske (2Fe-2S) protein</fullName>
    </submittedName>
</protein>
<reference evidence="12" key="1">
    <citation type="submission" date="2019-01" db="EMBL/GenBank/DDBJ databases">
        <title>Gri0909 isolated from a small marine red alga.</title>
        <authorList>
            <person name="Kim J."/>
            <person name="Jeong S.E."/>
            <person name="Jeon C.O."/>
        </authorList>
    </citation>
    <scope>NUCLEOTIDE SEQUENCE [LARGE SCALE GENOMIC DNA]</scope>
    <source>
        <strain evidence="12">Gri0909</strain>
    </source>
</reference>
<organism evidence="11 12">
    <name type="scientific">Hwanghaeella grinnelliae</name>
    <dbReference type="NCBI Taxonomy" id="2500179"/>
    <lineage>
        <taxon>Bacteria</taxon>
        <taxon>Pseudomonadati</taxon>
        <taxon>Pseudomonadota</taxon>
        <taxon>Alphaproteobacteria</taxon>
        <taxon>Rhodospirillales</taxon>
        <taxon>Rhodospirillaceae</taxon>
        <taxon>Hwanghaeella</taxon>
    </lineage>
</organism>
<keyword evidence="3" id="KW-0001">2Fe-2S</keyword>
<keyword evidence="9" id="KW-0472">Membrane</keyword>
<comment type="caution">
    <text evidence="11">The sequence shown here is derived from an EMBL/GenBank/DDBJ whole genome shotgun (WGS) entry which is preliminary data.</text>
</comment>
<dbReference type="EMBL" id="SADE01000003">
    <property type="protein sequence ID" value="RVU35117.1"/>
    <property type="molecule type" value="Genomic_DNA"/>
</dbReference>
<dbReference type="RefSeq" id="WP_127767438.1">
    <property type="nucleotide sequence ID" value="NZ_SADE01000003.1"/>
</dbReference>
<comment type="subcellular location">
    <subcellularLocation>
        <location evidence="1">Membrane</location>
    </subcellularLocation>
</comment>
<evidence type="ECO:0000256" key="3">
    <source>
        <dbReference type="ARBA" id="ARBA00022714"/>
    </source>
</evidence>
<dbReference type="Proteomes" id="UP000287447">
    <property type="component" value="Unassembled WGS sequence"/>
</dbReference>
<keyword evidence="2" id="KW-0812">Transmembrane</keyword>
<dbReference type="GO" id="GO:0005737">
    <property type="term" value="C:cytoplasm"/>
    <property type="evidence" value="ECO:0007669"/>
    <property type="project" value="TreeGrafter"/>
</dbReference>
<evidence type="ECO:0000256" key="7">
    <source>
        <dbReference type="ARBA" id="ARBA00023004"/>
    </source>
</evidence>
<dbReference type="CDD" id="cd03467">
    <property type="entry name" value="Rieske"/>
    <property type="match status" value="1"/>
</dbReference>
<sequence length="113" mass="12534">MSSPEDLQWIAVVPSVELLPDKPHEVLIGENIFVLIRHGETIGAYQGQCPHQFARLVEGRVADGHINCPRHMAKFRLSDGICGPGWALPPLRRYTVKEDGGMVHICLQAIVDD</sequence>
<dbReference type="PROSITE" id="PS51296">
    <property type="entry name" value="RIESKE"/>
    <property type="match status" value="1"/>
</dbReference>
<evidence type="ECO:0000256" key="2">
    <source>
        <dbReference type="ARBA" id="ARBA00022692"/>
    </source>
</evidence>
<evidence type="ECO:0000256" key="9">
    <source>
        <dbReference type="ARBA" id="ARBA00023136"/>
    </source>
</evidence>
<dbReference type="Gene3D" id="2.102.10.10">
    <property type="entry name" value="Rieske [2Fe-2S] iron-sulphur domain"/>
    <property type="match status" value="1"/>
</dbReference>
<dbReference type="GO" id="GO:0016020">
    <property type="term" value="C:membrane"/>
    <property type="evidence" value="ECO:0007669"/>
    <property type="project" value="UniProtKB-SubCell"/>
</dbReference>
<keyword evidence="4" id="KW-0479">Metal-binding</keyword>
<proteinExistence type="predicted"/>
<dbReference type="PANTHER" id="PTHR21266:SF32">
    <property type="entry name" value="CHOLESTEROL 7-DESATURASE NVD"/>
    <property type="match status" value="1"/>
</dbReference>
<feature type="domain" description="Rieske" evidence="10">
    <location>
        <begin position="10"/>
        <end position="105"/>
    </location>
</feature>
<evidence type="ECO:0000256" key="6">
    <source>
        <dbReference type="ARBA" id="ARBA00023002"/>
    </source>
</evidence>
<dbReference type="SUPFAM" id="SSF50022">
    <property type="entry name" value="ISP domain"/>
    <property type="match status" value="1"/>
</dbReference>
<evidence type="ECO:0000256" key="4">
    <source>
        <dbReference type="ARBA" id="ARBA00022723"/>
    </source>
</evidence>
<dbReference type="InterPro" id="IPR036922">
    <property type="entry name" value="Rieske_2Fe-2S_sf"/>
</dbReference>
<evidence type="ECO:0000313" key="11">
    <source>
        <dbReference type="EMBL" id="RVU35117.1"/>
    </source>
</evidence>